<feature type="transmembrane region" description="Helical" evidence="1">
    <location>
        <begin position="30"/>
        <end position="51"/>
    </location>
</feature>
<evidence type="ECO:0000313" key="2">
    <source>
        <dbReference type="EMBL" id="EOS03642.1"/>
    </source>
</evidence>
<sequence length="114" mass="13666">MLMIDLHLFALNCNESFRIVVDEKEKRAKLCCLTLSILVFYVKCFIINLLGPPDAYSNRAELHPELRMQRYVFFCICKYSLYFFTLKVHLFMQGIDETNKSIPYIQRETYWCVF</sequence>
<proteinExistence type="predicted"/>
<dbReference type="AlphaFoldDB" id="R9HI10"/>
<dbReference type="Proteomes" id="UP000014151">
    <property type="component" value="Unassembled WGS sequence"/>
</dbReference>
<organism evidence="2 3">
    <name type="scientific">Phocaeicola vulgatus dnLKV7</name>
    <dbReference type="NCBI Taxonomy" id="1235786"/>
    <lineage>
        <taxon>Bacteria</taxon>
        <taxon>Pseudomonadati</taxon>
        <taxon>Bacteroidota</taxon>
        <taxon>Bacteroidia</taxon>
        <taxon>Bacteroidales</taxon>
        <taxon>Bacteroidaceae</taxon>
        <taxon>Phocaeicola</taxon>
    </lineage>
</organism>
<accession>R9HI10</accession>
<reference evidence="2 3" key="1">
    <citation type="submission" date="2013-04" db="EMBL/GenBank/DDBJ databases">
        <title>The Genome Sequence of Bacteroides vulgatus dnLKV7.</title>
        <authorList>
            <consortium name="The Broad Institute Genomics Platform"/>
            <consortium name="The Broad Institute Genome Sequencing Center for Infectious Disease"/>
            <person name="Earl A."/>
            <person name="Xavier R."/>
            <person name="Kuhn K."/>
            <person name="Stappenbeck T."/>
            <person name="Walker B."/>
            <person name="Young S."/>
            <person name="Zeng Q."/>
            <person name="Gargeya S."/>
            <person name="Fitzgerald M."/>
            <person name="Haas B."/>
            <person name="Abouelleil A."/>
            <person name="Allen A.W."/>
            <person name="Alvarado L."/>
            <person name="Arachchi H.M."/>
            <person name="Berlin A.M."/>
            <person name="Chapman S.B."/>
            <person name="Gainer-Dewar J."/>
            <person name="Goldberg J."/>
            <person name="Griggs A."/>
            <person name="Gujja S."/>
            <person name="Hansen M."/>
            <person name="Howarth C."/>
            <person name="Imamovic A."/>
            <person name="Ireland A."/>
            <person name="Larimer J."/>
            <person name="McCowan C."/>
            <person name="Murphy C."/>
            <person name="Pearson M."/>
            <person name="Poon T.W."/>
            <person name="Priest M."/>
            <person name="Roberts A."/>
            <person name="Saif S."/>
            <person name="Shea T."/>
            <person name="Sisk P."/>
            <person name="Sykes S."/>
            <person name="Wortman J."/>
            <person name="Nusbaum C."/>
            <person name="Birren B."/>
        </authorList>
    </citation>
    <scope>NUCLEOTIDE SEQUENCE [LARGE SCALE GENOMIC DNA]</scope>
    <source>
        <strain evidence="3">dnLKV7</strain>
    </source>
</reference>
<comment type="caution">
    <text evidence="2">The sequence shown here is derived from an EMBL/GenBank/DDBJ whole genome shotgun (WGS) entry which is preliminary data.</text>
</comment>
<keyword evidence="1" id="KW-0812">Transmembrane</keyword>
<evidence type="ECO:0000313" key="3">
    <source>
        <dbReference type="Proteomes" id="UP000014151"/>
    </source>
</evidence>
<gene>
    <name evidence="2" type="ORF">C800_02069</name>
</gene>
<keyword evidence="1" id="KW-0472">Membrane</keyword>
<keyword evidence="1" id="KW-1133">Transmembrane helix</keyword>
<dbReference type="EMBL" id="ASSN01000014">
    <property type="protein sequence ID" value="EOS03642.1"/>
    <property type="molecule type" value="Genomic_DNA"/>
</dbReference>
<protein>
    <submittedName>
        <fullName evidence="2">Uncharacterized protein</fullName>
    </submittedName>
</protein>
<dbReference type="HOGENOM" id="CLU_170130_0_0_10"/>
<feature type="transmembrane region" description="Helical" evidence="1">
    <location>
        <begin position="71"/>
        <end position="92"/>
    </location>
</feature>
<name>R9HI10_PHOVU</name>
<evidence type="ECO:0000256" key="1">
    <source>
        <dbReference type="SAM" id="Phobius"/>
    </source>
</evidence>